<protein>
    <submittedName>
        <fullName evidence="13">ABC transporter family protein</fullName>
    </submittedName>
</protein>
<evidence type="ECO:0000256" key="6">
    <source>
        <dbReference type="ARBA" id="ARBA00022741"/>
    </source>
</evidence>
<keyword evidence="7" id="KW-0067">ATP-binding</keyword>
<dbReference type="GO" id="GO:0016887">
    <property type="term" value="F:ATP hydrolysis activity"/>
    <property type="evidence" value="ECO:0007669"/>
    <property type="project" value="InterPro"/>
</dbReference>
<comment type="caution">
    <text evidence="13">The sequence shown here is derived from an EMBL/GenBank/DDBJ whole genome shotgun (WGS) entry which is preliminary data.</text>
</comment>
<evidence type="ECO:0000256" key="7">
    <source>
        <dbReference type="ARBA" id="ARBA00022840"/>
    </source>
</evidence>
<keyword evidence="6" id="KW-0547">Nucleotide-binding</keyword>
<feature type="transmembrane region" description="Helical" evidence="11">
    <location>
        <begin position="361"/>
        <end position="381"/>
    </location>
</feature>
<accession>A0A1J4K0K2</accession>
<proteinExistence type="inferred from homology"/>
<dbReference type="OrthoDB" id="10255969at2759"/>
<reference evidence="13" key="1">
    <citation type="submission" date="2016-10" db="EMBL/GenBank/DDBJ databases">
        <authorList>
            <person name="Benchimol M."/>
            <person name="Almeida L.G."/>
            <person name="Vasconcelos A.T."/>
            <person name="Perreira-Neves A."/>
            <person name="Rosa I.A."/>
            <person name="Tasca T."/>
            <person name="Bogo M.R."/>
            <person name="de Souza W."/>
        </authorList>
    </citation>
    <scope>NUCLEOTIDE SEQUENCE [LARGE SCALE GENOMIC DNA]</scope>
    <source>
        <strain evidence="13">K</strain>
    </source>
</reference>
<dbReference type="AlphaFoldDB" id="A0A1J4K0K2"/>
<evidence type="ECO:0000313" key="13">
    <source>
        <dbReference type="EMBL" id="OHT03021.1"/>
    </source>
</evidence>
<dbReference type="PROSITE" id="PS50893">
    <property type="entry name" value="ABC_TRANSPORTER_2"/>
    <property type="match status" value="1"/>
</dbReference>
<dbReference type="Gene3D" id="3.40.50.300">
    <property type="entry name" value="P-loop containing nucleotide triphosphate hydrolases"/>
    <property type="match status" value="1"/>
</dbReference>
<dbReference type="EMBL" id="MLAK01000843">
    <property type="protein sequence ID" value="OHT03021.1"/>
    <property type="molecule type" value="Genomic_DNA"/>
</dbReference>
<evidence type="ECO:0000256" key="10">
    <source>
        <dbReference type="SAM" id="MobiDB-lite"/>
    </source>
</evidence>
<dbReference type="RefSeq" id="XP_068356157.1">
    <property type="nucleotide sequence ID" value="XM_068506914.1"/>
</dbReference>
<comment type="similarity">
    <text evidence="2">Belongs to the ABC transporter superfamily. ABCA family.</text>
</comment>
<dbReference type="InterPro" id="IPR026082">
    <property type="entry name" value="ABCA"/>
</dbReference>
<dbReference type="GO" id="GO:0140359">
    <property type="term" value="F:ABC-type transporter activity"/>
    <property type="evidence" value="ECO:0007669"/>
    <property type="project" value="InterPro"/>
</dbReference>
<dbReference type="Pfam" id="PF00005">
    <property type="entry name" value="ABC_tran"/>
    <property type="match status" value="1"/>
</dbReference>
<sequence>MRYSRFHVEFSAVFKKRWYEFRNDTFNYLFYAIASVIFTIITGILSMMIFKDWNKSSLSSFSWVNVKEQGEKFAFTGPDPSLASTIESLSGLKKVIFTNEEELENSIFESSEDEKNDNSKKFAFGISATAFNLDASILTIYYNSSIENVEVHQAELSSCLIDALFQIFDFNQQFSTKKSHRINKICNKINNDKYNVDKITNDDIINRNREGNNEYSQILDQKSNSGSKFQVEYESLNNGLNSAHLWGYFGPLLMSIATNYIGTVFANAPVGDRENFRLHGMLSSGLTLWVYWFANFVFDFIIYEIIEIVCWFILYAFDTDAITQNNWMATFFLFALQPIHLIPLIYTVSLFFNTLLAANEFLQIVLLMIILIPYFIVTLVIGNEISDTAAALISIVPSYCIQNGLRIASTRAVGKPVDAKGVWTGIFVILFAIQIGCGFIFALLGVLIYYIKLNKKEKESKQENTKSQKNDNESDQENLENAVDEEVRQMEDEVQNGTCDDQAIVVKELVKEYNDTGGNKIRALKKVSLYVSKGEVFGVLGANGAGKTTLMSVISGRINSTSDDIYIFGKKIKTASDAQKCVKVCPQFDNHLFPFLTPRQHFILYGSLMYYYKDNIDIDEAKGKLENEINNLEDIMGLGKFMDRPVHELSGGNKRKLGICLAFLGDPDVVFLDEPTASLDPSARLQAQALIDAKSHGKTVLLCTHLLNEAERLCSRVCIFIGGKVAAIGTRQGLSERYGQGWRVELGLNSDDFECREKVRNYVLTKFPGSEEISTRFSSVTYSIPGENSLPEVFAAMNSGKGKEGFSYFTCSSSTLERVFMDIIIKSEA</sequence>
<comment type="subcellular location">
    <subcellularLocation>
        <location evidence="1">Membrane</location>
        <topology evidence="1">Multi-pass membrane protein</topology>
    </subcellularLocation>
</comment>
<keyword evidence="4 11" id="KW-0812">Transmembrane</keyword>
<dbReference type="Pfam" id="PF12698">
    <property type="entry name" value="ABC2_membrane_3"/>
    <property type="match status" value="1"/>
</dbReference>
<feature type="transmembrane region" description="Helical" evidence="11">
    <location>
        <begin position="425"/>
        <end position="451"/>
    </location>
</feature>
<dbReference type="CDD" id="cd03263">
    <property type="entry name" value="ABC_subfamily_A"/>
    <property type="match status" value="1"/>
</dbReference>
<evidence type="ECO:0000256" key="9">
    <source>
        <dbReference type="ARBA" id="ARBA00023136"/>
    </source>
</evidence>
<feature type="transmembrane region" description="Helical" evidence="11">
    <location>
        <begin position="245"/>
        <end position="266"/>
    </location>
</feature>
<feature type="domain" description="ABC transporter" evidence="12">
    <location>
        <begin position="504"/>
        <end position="747"/>
    </location>
</feature>
<dbReference type="GO" id="GO:0005524">
    <property type="term" value="F:ATP binding"/>
    <property type="evidence" value="ECO:0007669"/>
    <property type="project" value="UniProtKB-KW"/>
</dbReference>
<evidence type="ECO:0000256" key="1">
    <source>
        <dbReference type="ARBA" id="ARBA00004141"/>
    </source>
</evidence>
<dbReference type="VEuPathDB" id="TrichDB:TRFO_29677"/>
<keyword evidence="14" id="KW-1185">Reference proteome</keyword>
<dbReference type="GO" id="GO:0016020">
    <property type="term" value="C:membrane"/>
    <property type="evidence" value="ECO:0007669"/>
    <property type="project" value="UniProtKB-SubCell"/>
</dbReference>
<dbReference type="SMART" id="SM00382">
    <property type="entry name" value="AAA"/>
    <property type="match status" value="1"/>
</dbReference>
<evidence type="ECO:0000256" key="2">
    <source>
        <dbReference type="ARBA" id="ARBA00008869"/>
    </source>
</evidence>
<dbReference type="Proteomes" id="UP000179807">
    <property type="component" value="Unassembled WGS sequence"/>
</dbReference>
<keyword evidence="5" id="KW-0677">Repeat</keyword>
<feature type="region of interest" description="Disordered" evidence="10">
    <location>
        <begin position="460"/>
        <end position="481"/>
    </location>
</feature>
<dbReference type="InterPro" id="IPR003439">
    <property type="entry name" value="ABC_transporter-like_ATP-bd"/>
</dbReference>
<keyword evidence="8 11" id="KW-1133">Transmembrane helix</keyword>
<dbReference type="InterPro" id="IPR017871">
    <property type="entry name" value="ABC_transporter-like_CS"/>
</dbReference>
<dbReference type="PANTHER" id="PTHR19229">
    <property type="entry name" value="ATP-BINDING CASSETTE TRANSPORTER SUBFAMILY A ABCA"/>
    <property type="match status" value="1"/>
</dbReference>
<evidence type="ECO:0000256" key="8">
    <source>
        <dbReference type="ARBA" id="ARBA00022989"/>
    </source>
</evidence>
<evidence type="ECO:0000256" key="11">
    <source>
        <dbReference type="SAM" id="Phobius"/>
    </source>
</evidence>
<dbReference type="InterPro" id="IPR027417">
    <property type="entry name" value="P-loop_NTPase"/>
</dbReference>
<keyword evidence="3" id="KW-0813">Transport</keyword>
<keyword evidence="9 11" id="KW-0472">Membrane</keyword>
<feature type="transmembrane region" description="Helical" evidence="11">
    <location>
        <begin position="300"/>
        <end position="317"/>
    </location>
</feature>
<evidence type="ECO:0000256" key="4">
    <source>
        <dbReference type="ARBA" id="ARBA00022692"/>
    </source>
</evidence>
<dbReference type="SUPFAM" id="SSF52540">
    <property type="entry name" value="P-loop containing nucleoside triphosphate hydrolases"/>
    <property type="match status" value="1"/>
</dbReference>
<feature type="transmembrane region" description="Helical" evidence="11">
    <location>
        <begin position="122"/>
        <end position="142"/>
    </location>
</feature>
<dbReference type="GO" id="GO:0005319">
    <property type="term" value="F:lipid transporter activity"/>
    <property type="evidence" value="ECO:0007669"/>
    <property type="project" value="TreeGrafter"/>
</dbReference>
<dbReference type="InterPro" id="IPR003593">
    <property type="entry name" value="AAA+_ATPase"/>
</dbReference>
<feature type="transmembrane region" description="Helical" evidence="11">
    <location>
        <begin position="329"/>
        <end position="349"/>
    </location>
</feature>
<evidence type="ECO:0000256" key="5">
    <source>
        <dbReference type="ARBA" id="ARBA00022737"/>
    </source>
</evidence>
<evidence type="ECO:0000313" key="14">
    <source>
        <dbReference type="Proteomes" id="UP000179807"/>
    </source>
</evidence>
<feature type="compositionally biased region" description="Basic and acidic residues" evidence="10">
    <location>
        <begin position="460"/>
        <end position="472"/>
    </location>
</feature>
<dbReference type="InterPro" id="IPR013525">
    <property type="entry name" value="ABC2_TM"/>
</dbReference>
<feature type="transmembrane region" description="Helical" evidence="11">
    <location>
        <begin position="28"/>
        <end position="50"/>
    </location>
</feature>
<gene>
    <name evidence="13" type="ORF">TRFO_29677</name>
</gene>
<evidence type="ECO:0000256" key="3">
    <source>
        <dbReference type="ARBA" id="ARBA00022448"/>
    </source>
</evidence>
<dbReference type="PANTHER" id="PTHR19229:SF36">
    <property type="entry name" value="ATP-BINDING CASSETTE SUB-FAMILY A MEMBER 2"/>
    <property type="match status" value="1"/>
</dbReference>
<organism evidence="13 14">
    <name type="scientific">Tritrichomonas foetus</name>
    <dbReference type="NCBI Taxonomy" id="1144522"/>
    <lineage>
        <taxon>Eukaryota</taxon>
        <taxon>Metamonada</taxon>
        <taxon>Parabasalia</taxon>
        <taxon>Tritrichomonadida</taxon>
        <taxon>Tritrichomonadidae</taxon>
        <taxon>Tritrichomonas</taxon>
    </lineage>
</organism>
<dbReference type="GeneID" id="94841618"/>
<name>A0A1J4K0K2_9EUKA</name>
<dbReference type="PROSITE" id="PS00211">
    <property type="entry name" value="ABC_TRANSPORTER_1"/>
    <property type="match status" value="1"/>
</dbReference>
<evidence type="ECO:0000259" key="12">
    <source>
        <dbReference type="PROSITE" id="PS50893"/>
    </source>
</evidence>